<sequence>MRRTTVLLRTGTLCVLPRPLPSPRLPLVTRGRIELRAESEEVAPVMSNTPEKGHVAPYTHPAGGWGALKYVAINLVKEKVAGGKYKLLFKQNQPDGFDCPGCAWPDRQHASTFEFCENGVKAVAAEATSKRVTPAFFAQNKVTELLKQSDYELEQHGRLTHPMVYDKQADKYVPIAWNDAFELIAAHLRKLPNPDAATFYTSGRASNEAAFLFQLFVRMYGTNNFPDCSNMCHEATSRGLPVTVGVGKATVLLDDFEHADAILIFGQNPATNHPRMLGELREAARRGTQIVSINPLKERGLQRFASPQHASEMLTGSSTQIASMFVTPKLAGDFALIKGLGKRVVELDDAAIAAGAERVLDVDFIAQHTSGFDAFIADLRAESWADIVAESGVPREDIDALADLYCKSKRVISCWGMGITQHKNSVRTIQLLSNVMMLRGNIGREGAGLMPVRGHSNVQGDRTVGIEEQPSEEFLDRLGQVFRFDPPRHHGQDVVGAIQAMLDGRTKVFVGLGGNFAMATPDTPRTWEALRNCDLVVNIATKLNRSHLIMNGDALILPTMGRTEIDLQDGVPQGVTVEDSVCMVHMSYGMNKPASPDLMSETAIVAGMAAATLGSEKVDWKWYASDYSRIRDAIEKVIPGFENYNERVAKPGGFHLTPASRNRIWRTESGKATFLVHAIDKDTPIKRAREKYGDDLMVMMTTRSHDQYNTTIYGLDDRYRGVFGLRRVVFINAADRERLGFAAGERVDITSVWDDGVERHAQDFLLVDYDIPAGCLGAYYPETNPLVPLESIGDRSGTPTSKSIPVLLRRSTPRV</sequence>
<evidence type="ECO:0000256" key="5">
    <source>
        <dbReference type="ARBA" id="ARBA00022505"/>
    </source>
</evidence>
<feature type="domain" description="Molybdopterin oxidoreductase" evidence="10">
    <location>
        <begin position="158"/>
        <end position="543"/>
    </location>
</feature>
<dbReference type="PANTHER" id="PTHR43105:SF4">
    <property type="entry name" value="PROTEIN YDEP"/>
    <property type="match status" value="1"/>
</dbReference>
<dbReference type="PANTHER" id="PTHR43105">
    <property type="entry name" value="RESPIRATORY NITRATE REDUCTASE"/>
    <property type="match status" value="1"/>
</dbReference>
<dbReference type="InterPro" id="IPR006656">
    <property type="entry name" value="Mopterin_OxRdtase"/>
</dbReference>
<dbReference type="Gene3D" id="3.40.50.740">
    <property type="match status" value="1"/>
</dbReference>
<dbReference type="Proteomes" id="UP000245754">
    <property type="component" value="Unassembled WGS sequence"/>
</dbReference>
<dbReference type="InterPro" id="IPR009010">
    <property type="entry name" value="Asp_de-COase-like_dom_sf"/>
</dbReference>
<dbReference type="GO" id="GO:0030151">
    <property type="term" value="F:molybdenum ion binding"/>
    <property type="evidence" value="ECO:0007669"/>
    <property type="project" value="InterPro"/>
</dbReference>
<keyword evidence="5" id="KW-0500">Molybdenum</keyword>
<dbReference type="SUPFAM" id="SSF53706">
    <property type="entry name" value="Formate dehydrogenase/DMSO reductase, domains 1-3"/>
    <property type="match status" value="1"/>
</dbReference>
<proteinExistence type="inferred from homology"/>
<dbReference type="CDD" id="cd02767">
    <property type="entry name" value="MopB_ydeP"/>
    <property type="match status" value="1"/>
</dbReference>
<evidence type="ECO:0000256" key="4">
    <source>
        <dbReference type="ARBA" id="ARBA00022485"/>
    </source>
</evidence>
<dbReference type="PIRSF" id="PIRSF000144">
    <property type="entry name" value="CbbBc"/>
    <property type="match status" value="1"/>
</dbReference>
<keyword evidence="6" id="KW-0479">Metal-binding</keyword>
<evidence type="ECO:0000256" key="2">
    <source>
        <dbReference type="ARBA" id="ARBA00001966"/>
    </source>
</evidence>
<keyword evidence="4" id="KW-0004">4Fe-4S</keyword>
<evidence type="ECO:0000313" key="12">
    <source>
        <dbReference type="Proteomes" id="UP000245754"/>
    </source>
</evidence>
<evidence type="ECO:0000256" key="6">
    <source>
        <dbReference type="ARBA" id="ARBA00022723"/>
    </source>
</evidence>
<name>A0A316FJH8_9BURK</name>
<evidence type="ECO:0000256" key="1">
    <source>
        <dbReference type="ARBA" id="ARBA00001942"/>
    </source>
</evidence>
<keyword evidence="12" id="KW-1185">Reference proteome</keyword>
<dbReference type="InterPro" id="IPR037951">
    <property type="entry name" value="MopB_CT_YdeP"/>
</dbReference>
<accession>A0A316FJH8</accession>
<dbReference type="AlphaFoldDB" id="A0A316FJH8"/>
<dbReference type="SUPFAM" id="SSF50692">
    <property type="entry name" value="ADC-like"/>
    <property type="match status" value="1"/>
</dbReference>
<comment type="cofactor">
    <cofactor evidence="1">
        <name>Mo-bis(molybdopterin guanine dinucleotide)</name>
        <dbReference type="ChEBI" id="CHEBI:60539"/>
    </cofactor>
</comment>
<organism evidence="11 12">
    <name type="scientific">Cupriavidus plantarum</name>
    <dbReference type="NCBI Taxonomy" id="942865"/>
    <lineage>
        <taxon>Bacteria</taxon>
        <taxon>Pseudomonadati</taxon>
        <taxon>Pseudomonadota</taxon>
        <taxon>Betaproteobacteria</taxon>
        <taxon>Burkholderiales</taxon>
        <taxon>Burkholderiaceae</taxon>
        <taxon>Cupriavidus</taxon>
    </lineage>
</organism>
<dbReference type="CDD" id="cd02787">
    <property type="entry name" value="MopB_CT_ydeP"/>
    <property type="match status" value="1"/>
</dbReference>
<comment type="caution">
    <text evidence="11">The sequence shown here is derived from an EMBL/GenBank/DDBJ whole genome shotgun (WGS) entry which is preliminary data.</text>
</comment>
<evidence type="ECO:0000256" key="3">
    <source>
        <dbReference type="ARBA" id="ARBA00010312"/>
    </source>
</evidence>
<keyword evidence="9" id="KW-0411">Iron-sulfur</keyword>
<dbReference type="GO" id="GO:0051539">
    <property type="term" value="F:4 iron, 4 sulfur cluster binding"/>
    <property type="evidence" value="ECO:0007669"/>
    <property type="project" value="UniProtKB-KW"/>
</dbReference>
<protein>
    <submittedName>
        <fullName evidence="11">Molybdopterin-dependent oxidoreductase alpha subunit</fullName>
    </submittedName>
</protein>
<dbReference type="InterPro" id="IPR010046">
    <property type="entry name" value="Mopterin_OxRdtse_a_bac"/>
</dbReference>
<evidence type="ECO:0000256" key="8">
    <source>
        <dbReference type="ARBA" id="ARBA00023004"/>
    </source>
</evidence>
<comment type="similarity">
    <text evidence="3">Belongs to the prokaryotic molybdopterin-containing oxidoreductase family.</text>
</comment>
<dbReference type="Pfam" id="PF00384">
    <property type="entry name" value="Molybdopterin"/>
    <property type="match status" value="1"/>
</dbReference>
<dbReference type="GO" id="GO:0016020">
    <property type="term" value="C:membrane"/>
    <property type="evidence" value="ECO:0007669"/>
    <property type="project" value="TreeGrafter"/>
</dbReference>
<evidence type="ECO:0000313" key="11">
    <source>
        <dbReference type="EMBL" id="PWK37760.1"/>
    </source>
</evidence>
<evidence type="ECO:0000256" key="9">
    <source>
        <dbReference type="ARBA" id="ARBA00023014"/>
    </source>
</evidence>
<keyword evidence="7" id="KW-0560">Oxidoreductase</keyword>
<dbReference type="GO" id="GO:0008863">
    <property type="term" value="F:formate dehydrogenase (NAD+) activity"/>
    <property type="evidence" value="ECO:0007669"/>
    <property type="project" value="InterPro"/>
</dbReference>
<reference evidence="11 12" key="1">
    <citation type="submission" date="2018-05" db="EMBL/GenBank/DDBJ databases">
        <title>Genomic Encyclopedia of Type Strains, Phase IV (KMG-V): Genome sequencing to study the core and pangenomes of soil and plant-associated prokaryotes.</title>
        <authorList>
            <person name="Whitman W."/>
        </authorList>
    </citation>
    <scope>NUCLEOTIDE SEQUENCE [LARGE SCALE GENOMIC DNA]</scope>
    <source>
        <strain evidence="11 12">SLV-132</strain>
    </source>
</reference>
<dbReference type="InterPro" id="IPR050123">
    <property type="entry name" value="Prok_molybdopt-oxidoreductase"/>
</dbReference>
<evidence type="ECO:0000256" key="7">
    <source>
        <dbReference type="ARBA" id="ARBA00023002"/>
    </source>
</evidence>
<comment type="cofactor">
    <cofactor evidence="2">
        <name>[4Fe-4S] cluster</name>
        <dbReference type="ChEBI" id="CHEBI:49883"/>
    </cofactor>
</comment>
<dbReference type="NCBIfam" id="TIGR01701">
    <property type="entry name" value="Fdhalpha-like"/>
    <property type="match status" value="1"/>
</dbReference>
<evidence type="ECO:0000259" key="10">
    <source>
        <dbReference type="Pfam" id="PF00384"/>
    </source>
</evidence>
<keyword evidence="8" id="KW-0408">Iron</keyword>
<dbReference type="EMBL" id="QGGT01000001">
    <property type="protein sequence ID" value="PWK37760.1"/>
    <property type="molecule type" value="Genomic_DNA"/>
</dbReference>
<dbReference type="Gene3D" id="3.40.228.10">
    <property type="entry name" value="Dimethylsulfoxide Reductase, domain 2"/>
    <property type="match status" value="1"/>
</dbReference>
<gene>
    <name evidence="11" type="ORF">C7419_1011646</name>
</gene>
<dbReference type="InterPro" id="IPR041953">
    <property type="entry name" value="YdeP_MopB"/>
</dbReference>